<evidence type="ECO:0000313" key="2">
    <source>
        <dbReference type="Proteomes" id="UP001066276"/>
    </source>
</evidence>
<comment type="caution">
    <text evidence="1">The sequence shown here is derived from an EMBL/GenBank/DDBJ whole genome shotgun (WGS) entry which is preliminary data.</text>
</comment>
<accession>A0AAV7SW10</accession>
<proteinExistence type="predicted"/>
<keyword evidence="2" id="KW-1185">Reference proteome</keyword>
<dbReference type="AlphaFoldDB" id="A0AAV7SW10"/>
<protein>
    <submittedName>
        <fullName evidence="1">Uncharacterized protein</fullName>
    </submittedName>
</protein>
<evidence type="ECO:0000313" key="1">
    <source>
        <dbReference type="EMBL" id="KAJ1168370.1"/>
    </source>
</evidence>
<gene>
    <name evidence="1" type="ORF">NDU88_000296</name>
</gene>
<sequence>MGEVGTVDVVDRPVNDAIINFVNGCLHCDKASVETVDGRGSVSYCGATNIFVYKIIIEDIVNGEEPVIDVMTINVLVNTMLVNDLVSEAVIIVIDISLQDDETEVIVDIDVVTFMNGVVTGFIVDACFLDGGSEEDFLSLAEVK</sequence>
<dbReference type="Proteomes" id="UP001066276">
    <property type="component" value="Chromosome 4_1"/>
</dbReference>
<organism evidence="1 2">
    <name type="scientific">Pleurodeles waltl</name>
    <name type="common">Iberian ribbed newt</name>
    <dbReference type="NCBI Taxonomy" id="8319"/>
    <lineage>
        <taxon>Eukaryota</taxon>
        <taxon>Metazoa</taxon>
        <taxon>Chordata</taxon>
        <taxon>Craniata</taxon>
        <taxon>Vertebrata</taxon>
        <taxon>Euteleostomi</taxon>
        <taxon>Amphibia</taxon>
        <taxon>Batrachia</taxon>
        <taxon>Caudata</taxon>
        <taxon>Salamandroidea</taxon>
        <taxon>Salamandridae</taxon>
        <taxon>Pleurodelinae</taxon>
        <taxon>Pleurodeles</taxon>
    </lineage>
</organism>
<name>A0AAV7SW10_PLEWA</name>
<dbReference type="EMBL" id="JANPWB010000007">
    <property type="protein sequence ID" value="KAJ1168370.1"/>
    <property type="molecule type" value="Genomic_DNA"/>
</dbReference>
<reference evidence="1" key="1">
    <citation type="journal article" date="2022" name="bioRxiv">
        <title>Sequencing and chromosome-scale assembly of the giantPleurodeles waltlgenome.</title>
        <authorList>
            <person name="Brown T."/>
            <person name="Elewa A."/>
            <person name="Iarovenko S."/>
            <person name="Subramanian E."/>
            <person name="Araus A.J."/>
            <person name="Petzold A."/>
            <person name="Susuki M."/>
            <person name="Suzuki K.-i.T."/>
            <person name="Hayashi T."/>
            <person name="Toyoda A."/>
            <person name="Oliveira C."/>
            <person name="Osipova E."/>
            <person name="Leigh N.D."/>
            <person name="Simon A."/>
            <person name="Yun M.H."/>
        </authorList>
    </citation>
    <scope>NUCLEOTIDE SEQUENCE</scope>
    <source>
        <strain evidence="1">20211129_DDA</strain>
        <tissue evidence="1">Liver</tissue>
    </source>
</reference>